<feature type="transmembrane region" description="Helical" evidence="1">
    <location>
        <begin position="31"/>
        <end position="53"/>
    </location>
</feature>
<sequence>MRYLRRALDASHPTDEPYVLSDDELFLTQRAAYATLFASGFLGVLTVLLFQLPQFAWPDFFASTEFLIAGKPFAIPLITILYAVLVLYIAVHLTTGVNRFGARAIAQICQFPRLHDARYEHHVETMARLARSGKSGFRPYFNLKTHLARSRSGLFAYFLANQAAGFFASTIVTILLIPYIPTSAAIIIGLVGYVSWLVYSVRRIQFELKIRILAPLTIRSFVNELREEWHTNSEFQTVLTDVLNYAGILRRLHVYAHLVLVETLTDRVNEAILPHSPDDFLPQMAAMPPDMQRSVERLLVFSLLIDGRFTAKERAQLQKLQDHKLLTYSLTDIGELHKDYVAGKGLWL</sequence>
<accession>A0A7L5DMM3</accession>
<keyword evidence="3" id="KW-1185">Reference proteome</keyword>
<dbReference type="Proteomes" id="UP000501128">
    <property type="component" value="Chromosome"/>
</dbReference>
<proteinExistence type="predicted"/>
<feature type="transmembrane region" description="Helical" evidence="1">
    <location>
        <begin position="183"/>
        <end position="201"/>
    </location>
</feature>
<feature type="transmembrane region" description="Helical" evidence="1">
    <location>
        <begin position="73"/>
        <end position="93"/>
    </location>
</feature>
<dbReference type="EMBL" id="CP051677">
    <property type="protein sequence ID" value="QJD78731.1"/>
    <property type="molecule type" value="Genomic_DNA"/>
</dbReference>
<evidence type="ECO:0000256" key="1">
    <source>
        <dbReference type="SAM" id="Phobius"/>
    </source>
</evidence>
<keyword evidence="1" id="KW-1133">Transmembrane helix</keyword>
<dbReference type="RefSeq" id="WP_169550699.1">
    <property type="nucleotide sequence ID" value="NZ_CP051677.1"/>
</dbReference>
<protein>
    <submittedName>
        <fullName evidence="2">Uncharacterized protein</fullName>
    </submittedName>
</protein>
<evidence type="ECO:0000313" key="2">
    <source>
        <dbReference type="EMBL" id="QJD78731.1"/>
    </source>
</evidence>
<feature type="transmembrane region" description="Helical" evidence="1">
    <location>
        <begin position="154"/>
        <end position="177"/>
    </location>
</feature>
<keyword evidence="1" id="KW-0472">Membrane</keyword>
<reference evidence="2 3" key="1">
    <citation type="submission" date="2020-04" db="EMBL/GenBank/DDBJ databases">
        <title>Genome sequencing of novel species.</title>
        <authorList>
            <person name="Heo J."/>
            <person name="Kim S.-J."/>
            <person name="Kim J.-S."/>
            <person name="Hong S.-B."/>
            <person name="Kwon S.-W."/>
        </authorList>
    </citation>
    <scope>NUCLEOTIDE SEQUENCE [LARGE SCALE GENOMIC DNA]</scope>
    <source>
        <strain evidence="2 3">CJU-R4</strain>
    </source>
</reference>
<dbReference type="KEGG" id="srho:HH216_10035"/>
<organism evidence="2 3">
    <name type="scientific">Spirosoma rhododendri</name>
    <dbReference type="NCBI Taxonomy" id="2728024"/>
    <lineage>
        <taxon>Bacteria</taxon>
        <taxon>Pseudomonadati</taxon>
        <taxon>Bacteroidota</taxon>
        <taxon>Cytophagia</taxon>
        <taxon>Cytophagales</taxon>
        <taxon>Cytophagaceae</taxon>
        <taxon>Spirosoma</taxon>
    </lineage>
</organism>
<dbReference type="AlphaFoldDB" id="A0A7L5DMM3"/>
<name>A0A7L5DMM3_9BACT</name>
<evidence type="ECO:0000313" key="3">
    <source>
        <dbReference type="Proteomes" id="UP000501128"/>
    </source>
</evidence>
<gene>
    <name evidence="2" type="ORF">HH216_10035</name>
</gene>
<keyword evidence="1" id="KW-0812">Transmembrane</keyword>
<dbReference type="NCBIfam" id="NF047767">
    <property type="entry name" value="LBF_2804_fam"/>
    <property type="match status" value="1"/>
</dbReference>